<protein>
    <submittedName>
        <fullName evidence="1">Uncharacterized protein</fullName>
    </submittedName>
</protein>
<dbReference type="Gramene" id="MELO3C023773.2.1">
    <property type="protein sequence ID" value="MELO3C023773.2.1"/>
    <property type="gene ID" value="MELO3C023773.2"/>
</dbReference>
<dbReference type="EnsemblPlants" id="MELO3C023773.2.1">
    <property type="protein sequence ID" value="MELO3C023773.2.1"/>
    <property type="gene ID" value="MELO3C023773.2"/>
</dbReference>
<accession>A0A9I9DTA2</accession>
<dbReference type="AlphaFoldDB" id="A0A9I9DTA2"/>
<proteinExistence type="predicted"/>
<organism evidence="1">
    <name type="scientific">Cucumis melo</name>
    <name type="common">Muskmelon</name>
    <dbReference type="NCBI Taxonomy" id="3656"/>
    <lineage>
        <taxon>Eukaryota</taxon>
        <taxon>Viridiplantae</taxon>
        <taxon>Streptophyta</taxon>
        <taxon>Embryophyta</taxon>
        <taxon>Tracheophyta</taxon>
        <taxon>Spermatophyta</taxon>
        <taxon>Magnoliopsida</taxon>
        <taxon>eudicotyledons</taxon>
        <taxon>Gunneridae</taxon>
        <taxon>Pentapetalae</taxon>
        <taxon>rosids</taxon>
        <taxon>fabids</taxon>
        <taxon>Cucurbitales</taxon>
        <taxon>Cucurbitaceae</taxon>
        <taxon>Benincaseae</taxon>
        <taxon>Cucumis</taxon>
    </lineage>
</organism>
<sequence length="72" mass="7658">MSHATTHLYTLHVAATLTLSTDAAAGSYSLTKLPLVPYSPTPTASPSLTSAASPPPPLYFFPWPLLNFSKKL</sequence>
<evidence type="ECO:0000313" key="1">
    <source>
        <dbReference type="EnsemblPlants" id="MELO3C023773.2.1"/>
    </source>
</evidence>
<reference evidence="1" key="1">
    <citation type="submission" date="2023-03" db="UniProtKB">
        <authorList>
            <consortium name="EnsemblPlants"/>
        </authorList>
    </citation>
    <scope>IDENTIFICATION</scope>
</reference>
<name>A0A9I9DTA2_CUCME</name>